<accession>A0A382QQE5</accession>
<keyword evidence="2" id="KW-0186">Copper</keyword>
<dbReference type="AlphaFoldDB" id="A0A382QQE5"/>
<reference evidence="4" key="1">
    <citation type="submission" date="2018-05" db="EMBL/GenBank/DDBJ databases">
        <authorList>
            <person name="Lanie J.A."/>
            <person name="Ng W.-L."/>
            <person name="Kazmierczak K.M."/>
            <person name="Andrzejewski T.M."/>
            <person name="Davidsen T.M."/>
            <person name="Wayne K.J."/>
            <person name="Tettelin H."/>
            <person name="Glass J.I."/>
            <person name="Rusch D."/>
            <person name="Podicherti R."/>
            <person name="Tsui H.-C.T."/>
            <person name="Winkler M.E."/>
        </authorList>
    </citation>
    <scope>NUCLEOTIDE SEQUENCE</scope>
</reference>
<dbReference type="InterPro" id="IPR036249">
    <property type="entry name" value="Thioredoxin-like_sf"/>
</dbReference>
<dbReference type="Gene3D" id="3.40.30.10">
    <property type="entry name" value="Glutaredoxin"/>
    <property type="match status" value="1"/>
</dbReference>
<feature type="domain" description="Thioredoxin" evidence="3">
    <location>
        <begin position="49"/>
        <end position="217"/>
    </location>
</feature>
<dbReference type="PANTHER" id="PTHR12151">
    <property type="entry name" value="ELECTRON TRANSPORT PROTIN SCO1/SENC FAMILY MEMBER"/>
    <property type="match status" value="1"/>
</dbReference>
<dbReference type="InterPro" id="IPR003782">
    <property type="entry name" value="SCO1/SenC"/>
</dbReference>
<dbReference type="PANTHER" id="PTHR12151:SF25">
    <property type="entry name" value="LINALOOL DEHYDRATASE_ISOMERASE DOMAIN-CONTAINING PROTEIN"/>
    <property type="match status" value="1"/>
</dbReference>
<sequence>MLTKLSNSKFLIPAMVALAILATGTGFYISLKQSQNQLVQNNEIRSLFWPNPKQIKNFSAKDHNGNAFELSNISGKWSFIFFGYTNCPDICPITMSVMANVYQHLVSYYDNIQIIFVTVDPERDTTEKLSSYISFFDQDFVGLSGEPAIENSLTRQIGIPYYYNKKKGNNNYLVDHSASIFVIDPKTRLIAKLSPPHQPEKIIKQFKKIKRFIDAKD</sequence>
<dbReference type="FunFam" id="3.40.30.10:FF:000013">
    <property type="entry name" value="Blast:Protein SCO1 homolog, mitochondrial"/>
    <property type="match status" value="1"/>
</dbReference>
<evidence type="ECO:0000256" key="1">
    <source>
        <dbReference type="ARBA" id="ARBA00010996"/>
    </source>
</evidence>
<gene>
    <name evidence="4" type="ORF">METZ01_LOCUS340588</name>
</gene>
<dbReference type="EMBL" id="UINC01116176">
    <property type="protein sequence ID" value="SVC87734.1"/>
    <property type="molecule type" value="Genomic_DNA"/>
</dbReference>
<protein>
    <recommendedName>
        <fullName evidence="3">Thioredoxin domain-containing protein</fullName>
    </recommendedName>
</protein>
<organism evidence="4">
    <name type="scientific">marine metagenome</name>
    <dbReference type="NCBI Taxonomy" id="408172"/>
    <lineage>
        <taxon>unclassified sequences</taxon>
        <taxon>metagenomes</taxon>
        <taxon>ecological metagenomes</taxon>
    </lineage>
</organism>
<evidence type="ECO:0000256" key="2">
    <source>
        <dbReference type="ARBA" id="ARBA00023008"/>
    </source>
</evidence>
<evidence type="ECO:0000259" key="3">
    <source>
        <dbReference type="PROSITE" id="PS51352"/>
    </source>
</evidence>
<evidence type="ECO:0000313" key="4">
    <source>
        <dbReference type="EMBL" id="SVC87734.1"/>
    </source>
</evidence>
<dbReference type="InterPro" id="IPR013766">
    <property type="entry name" value="Thioredoxin_domain"/>
</dbReference>
<name>A0A382QQE5_9ZZZZ</name>
<dbReference type="Pfam" id="PF02630">
    <property type="entry name" value="SCO1-SenC"/>
    <property type="match status" value="1"/>
</dbReference>
<dbReference type="CDD" id="cd02968">
    <property type="entry name" value="SCO"/>
    <property type="match status" value="1"/>
</dbReference>
<dbReference type="PROSITE" id="PS51352">
    <property type="entry name" value="THIOREDOXIN_2"/>
    <property type="match status" value="1"/>
</dbReference>
<comment type="similarity">
    <text evidence="1">Belongs to the SCO1/2 family.</text>
</comment>
<proteinExistence type="inferred from homology"/>
<dbReference type="SUPFAM" id="SSF52833">
    <property type="entry name" value="Thioredoxin-like"/>
    <property type="match status" value="1"/>
</dbReference>